<evidence type="ECO:0000313" key="2">
    <source>
        <dbReference type="Proteomes" id="UP000037953"/>
    </source>
</evidence>
<evidence type="ECO:0008006" key="3">
    <source>
        <dbReference type="Google" id="ProtNLM"/>
    </source>
</evidence>
<protein>
    <recommendedName>
        <fullName evidence="3">Lipoprotein</fullName>
    </recommendedName>
</protein>
<dbReference type="PATRIC" id="fig|253.9.peg.1606"/>
<comment type="caution">
    <text evidence="1">The sequence shown here is derived from an EMBL/GenBank/DDBJ whole genome shotgun (WGS) entry which is preliminary data.</text>
</comment>
<dbReference type="OrthoDB" id="698971at2"/>
<accession>A0A0N0IUI9</accession>
<gene>
    <name evidence="1" type="ORF">AOB46_18270</name>
</gene>
<dbReference type="AlphaFoldDB" id="A0A0N0IUI9"/>
<dbReference type="Proteomes" id="UP000037953">
    <property type="component" value="Unassembled WGS sequence"/>
</dbReference>
<organism evidence="1 2">
    <name type="scientific">Chryseobacterium indologenes</name>
    <name type="common">Flavobacterium indologenes</name>
    <dbReference type="NCBI Taxonomy" id="253"/>
    <lineage>
        <taxon>Bacteria</taxon>
        <taxon>Pseudomonadati</taxon>
        <taxon>Bacteroidota</taxon>
        <taxon>Flavobacteriia</taxon>
        <taxon>Flavobacteriales</taxon>
        <taxon>Weeksellaceae</taxon>
        <taxon>Chryseobacterium group</taxon>
        <taxon>Chryseobacterium</taxon>
    </lineage>
</organism>
<reference evidence="1 2" key="1">
    <citation type="journal article" date="2015" name="Genom Data">
        <title>Draft genome sequence of a multidrug-resistant Chryseobacterium indologenes isolate from Malaysia.</title>
        <authorList>
            <person name="Yu C.Y."/>
            <person name="Ang G.Y."/>
            <person name="Cheng H.J."/>
            <person name="Cheong Y.M."/>
            <person name="Yin W.F."/>
            <person name="Chan K.G."/>
        </authorList>
    </citation>
    <scope>NUCLEOTIDE SEQUENCE [LARGE SCALE GENOMIC DNA]</scope>
    <source>
        <strain evidence="1 2">CI_885</strain>
    </source>
</reference>
<proteinExistence type="predicted"/>
<dbReference type="EMBL" id="LJOD01000015">
    <property type="protein sequence ID" value="KPE49681.1"/>
    <property type="molecule type" value="Genomic_DNA"/>
</dbReference>
<dbReference type="RefSeq" id="WP_062702050.1">
    <property type="nucleotide sequence ID" value="NZ_LJOD01000015.1"/>
</dbReference>
<sequence length="352" mass="40480">MKKILAGISLISLIVSCKKESASSSAETKKDSIQQKIPNPKAEINDFKEAQQVDNINEVPFEVYSKMDSVSLYTEPKADAKVLKIKNDKLNNYYGFKDLNDFFEIHYTIAYQPNRTITAYVSKKEFTKDSQLSVQGIDLNEIRSSTVKDLDDFKTRTSKNYAVVTIIDEAAYIQAQSKSLNERISPNPEVHFDGKTWSLNFLKIDKKEVDEEAEYINRYIGFSPVTQREFFMSENSYNTDKYYTAYRSSRQDEGITFLGYPAINTTLKLIACMKSNNDVGSDFTLTRYNPKTDSFENLLYINFTNFKAIDSRSLVWVTYNTLYFKATHLNTNTSDPAHKTEYLKIELTDKSL</sequence>
<evidence type="ECO:0000313" key="1">
    <source>
        <dbReference type="EMBL" id="KPE49681.1"/>
    </source>
</evidence>
<reference evidence="2" key="2">
    <citation type="submission" date="2015-09" db="EMBL/GenBank/DDBJ databases">
        <title>Draft genome sequence of a multidrug-resistant Chryseobacterium indologenes isolate from Malaysia.</title>
        <authorList>
            <person name="Yu C.Y."/>
            <person name="Ang G.Y."/>
            <person name="Chan K.-G."/>
        </authorList>
    </citation>
    <scope>NUCLEOTIDE SEQUENCE [LARGE SCALE GENOMIC DNA]</scope>
    <source>
        <strain evidence="2">CI_885</strain>
    </source>
</reference>
<name>A0A0N0IUI9_CHRID</name>
<dbReference type="PROSITE" id="PS51257">
    <property type="entry name" value="PROKAR_LIPOPROTEIN"/>
    <property type="match status" value="1"/>
</dbReference>